<evidence type="ECO:0000313" key="4">
    <source>
        <dbReference type="Proteomes" id="UP000036834"/>
    </source>
</evidence>
<dbReference type="EMBL" id="LGIQ01000011">
    <property type="protein sequence ID" value="KNB69530.1"/>
    <property type="molecule type" value="Genomic_DNA"/>
</dbReference>
<organism evidence="3 4">
    <name type="scientific">Brevibacillus reuszeri</name>
    <dbReference type="NCBI Taxonomy" id="54915"/>
    <lineage>
        <taxon>Bacteria</taxon>
        <taxon>Bacillati</taxon>
        <taxon>Bacillota</taxon>
        <taxon>Bacilli</taxon>
        <taxon>Bacillales</taxon>
        <taxon>Paenibacillaceae</taxon>
        <taxon>Brevibacillus</taxon>
    </lineage>
</organism>
<dbReference type="InterPro" id="IPR001387">
    <property type="entry name" value="Cro/C1-type_HTH"/>
</dbReference>
<evidence type="ECO:0000313" key="5">
    <source>
        <dbReference type="Proteomes" id="UP000319578"/>
    </source>
</evidence>
<dbReference type="PROSITE" id="PS50943">
    <property type="entry name" value="HTH_CROC1"/>
    <property type="match status" value="1"/>
</dbReference>
<dbReference type="AlphaFoldDB" id="A0A0K9YMY9"/>
<dbReference type="Pfam" id="PF01381">
    <property type="entry name" value="HTH_3"/>
    <property type="match status" value="1"/>
</dbReference>
<dbReference type="CDD" id="cd00093">
    <property type="entry name" value="HTH_XRE"/>
    <property type="match status" value="1"/>
</dbReference>
<evidence type="ECO:0000313" key="2">
    <source>
        <dbReference type="EMBL" id="GED71231.1"/>
    </source>
</evidence>
<sequence>MHIGRCLLPEILKELNWTQQDLADKTGISRSHIADICRKRYVTMSLPTALKVAFATGRPVESLYEIFYDEEESR</sequence>
<dbReference type="SMART" id="SM00530">
    <property type="entry name" value="HTH_XRE"/>
    <property type="match status" value="1"/>
</dbReference>
<accession>A0A0K9YMY9</accession>
<proteinExistence type="predicted"/>
<protein>
    <recommendedName>
        <fullName evidence="1">HTH cro/C1-type domain-containing protein</fullName>
    </recommendedName>
</protein>
<dbReference type="SUPFAM" id="SSF47413">
    <property type="entry name" value="lambda repressor-like DNA-binding domains"/>
    <property type="match status" value="1"/>
</dbReference>
<name>A0A0K9YMY9_9BACL</name>
<feature type="domain" description="HTH cro/C1-type" evidence="1">
    <location>
        <begin position="10"/>
        <end position="63"/>
    </location>
</feature>
<gene>
    <name evidence="3" type="ORF">ADS79_27075</name>
    <name evidence="2" type="ORF">BRE01_49330</name>
</gene>
<dbReference type="Proteomes" id="UP000319578">
    <property type="component" value="Unassembled WGS sequence"/>
</dbReference>
<dbReference type="Proteomes" id="UP000036834">
    <property type="component" value="Unassembled WGS sequence"/>
</dbReference>
<comment type="caution">
    <text evidence="3">The sequence shown here is derived from an EMBL/GenBank/DDBJ whole genome shotgun (WGS) entry which is preliminary data.</text>
</comment>
<keyword evidence="5" id="KW-1185">Reference proteome</keyword>
<dbReference type="GO" id="GO:0003677">
    <property type="term" value="F:DNA binding"/>
    <property type="evidence" value="ECO:0007669"/>
    <property type="project" value="InterPro"/>
</dbReference>
<dbReference type="Gene3D" id="1.10.260.40">
    <property type="entry name" value="lambda repressor-like DNA-binding domains"/>
    <property type="match status" value="1"/>
</dbReference>
<dbReference type="RefSeq" id="WP_049741555.1">
    <property type="nucleotide sequence ID" value="NZ_BJON01000020.1"/>
</dbReference>
<evidence type="ECO:0000259" key="1">
    <source>
        <dbReference type="PROSITE" id="PS50943"/>
    </source>
</evidence>
<reference evidence="3" key="2">
    <citation type="submission" date="2015-07" db="EMBL/GenBank/DDBJ databases">
        <title>MeaNS - Measles Nucleotide Surveillance Program.</title>
        <authorList>
            <person name="Tran T."/>
            <person name="Druce J."/>
        </authorList>
    </citation>
    <scope>NUCLEOTIDE SEQUENCE</scope>
    <source>
        <strain evidence="3">DSM 9887</strain>
    </source>
</reference>
<evidence type="ECO:0000313" key="3">
    <source>
        <dbReference type="EMBL" id="KNB69530.1"/>
    </source>
</evidence>
<dbReference type="PATRIC" id="fig|54915.3.peg.4597"/>
<dbReference type="InterPro" id="IPR010982">
    <property type="entry name" value="Lambda_DNA-bd_dom_sf"/>
</dbReference>
<dbReference type="EMBL" id="BJON01000020">
    <property type="protein sequence ID" value="GED71231.1"/>
    <property type="molecule type" value="Genomic_DNA"/>
</dbReference>
<reference evidence="2 5" key="3">
    <citation type="submission" date="2019-06" db="EMBL/GenBank/DDBJ databases">
        <title>Whole genome shotgun sequence of Brevibacillus reuszeri NBRC 15719.</title>
        <authorList>
            <person name="Hosoyama A."/>
            <person name="Uohara A."/>
            <person name="Ohji S."/>
            <person name="Ichikawa N."/>
        </authorList>
    </citation>
    <scope>NUCLEOTIDE SEQUENCE [LARGE SCALE GENOMIC DNA]</scope>
    <source>
        <strain evidence="2 5">NBRC 15719</strain>
    </source>
</reference>
<dbReference type="OrthoDB" id="2665391at2"/>
<reference evidence="4" key="1">
    <citation type="submission" date="2015-07" db="EMBL/GenBank/DDBJ databases">
        <title>Genome sequencing project for genomic taxonomy and phylogenomics of Bacillus-like bacteria.</title>
        <authorList>
            <person name="Liu B."/>
            <person name="Wang J."/>
            <person name="Zhu Y."/>
            <person name="Liu G."/>
            <person name="Chen Q."/>
            <person name="Chen Z."/>
            <person name="Lan J."/>
            <person name="Che J."/>
            <person name="Ge C."/>
            <person name="Shi H."/>
            <person name="Pan Z."/>
            <person name="Liu X."/>
        </authorList>
    </citation>
    <scope>NUCLEOTIDE SEQUENCE [LARGE SCALE GENOMIC DNA]</scope>
    <source>
        <strain evidence="4">DSM 9887</strain>
    </source>
</reference>